<dbReference type="EMBL" id="JACRSY010000041">
    <property type="protein sequence ID" value="MBC8581229.1"/>
    <property type="molecule type" value="Genomic_DNA"/>
</dbReference>
<evidence type="ECO:0000313" key="2">
    <source>
        <dbReference type="Proteomes" id="UP000655830"/>
    </source>
</evidence>
<dbReference type="InterPro" id="IPR052042">
    <property type="entry name" value="Tail_sheath_structural"/>
</dbReference>
<dbReference type="Proteomes" id="UP000655830">
    <property type="component" value="Unassembled WGS sequence"/>
</dbReference>
<accession>A0A926IFN5</accession>
<gene>
    <name evidence="1" type="ORF">H8718_17115</name>
</gene>
<organism evidence="1 2">
    <name type="scientific">Zhenhengia yiwuensis</name>
    <dbReference type="NCBI Taxonomy" id="2763666"/>
    <lineage>
        <taxon>Bacteria</taxon>
        <taxon>Bacillati</taxon>
        <taxon>Bacillota</taxon>
        <taxon>Clostridia</taxon>
        <taxon>Lachnospirales</taxon>
        <taxon>Lachnospiraceae</taxon>
        <taxon>Zhenhengia</taxon>
    </lineage>
</organism>
<name>A0A926IFN5_9FIRM</name>
<comment type="caution">
    <text evidence="1">The sequence shown here is derived from an EMBL/GenBank/DDBJ whole genome shotgun (WGS) entry which is preliminary data.</text>
</comment>
<keyword evidence="2" id="KW-1185">Reference proteome</keyword>
<dbReference type="AlphaFoldDB" id="A0A926IFN5"/>
<sequence>MSGYRHGVYVSEIPTSIIPPVEALAGLPVVVGTAPIHLVKNPKVNEPVLCYSYKEAVEAFGYSDDFESYTLCEFMKSHFTLFSVAPVVFINVLDPAKHKEAVEETTKSAVEGELLIEEPVLLSTVVVKNNEGEVQSIGEDYELAFNARGHLVISLNNGRTEEIKVAYSKLTPATVSNDDVIGSVGLEGQLTGLELVNEVLPRFGLVPGQLLAPKFSTEPTVAAVMVSKASNINGYFKCMALTDIPVEQVTKYSDVAQWKTSNNYVYENQIACWPKVRLGDAIYHMSTQLAGLICKVDASYEGVPYVSPSNHNLQINGLVGKAGKEVILGIDQANYLNGQGIVTAINFSGGWKAWGNRTACYPSVTDPKDAFIPVKRMFYWIATTIVQTFWQKVDAPITRRLVDTVMDSINIWLNGLTASGYILGGRVEFLEEENPSTSIMDGNIKFHLYLTPPSPAREIDFVLEYDVEYLKALFA</sequence>
<protein>
    <submittedName>
        <fullName evidence="1">Phage tail sheath family protein</fullName>
    </submittedName>
</protein>
<reference evidence="1" key="1">
    <citation type="submission" date="2020-08" db="EMBL/GenBank/DDBJ databases">
        <title>Genome public.</title>
        <authorList>
            <person name="Liu C."/>
            <person name="Sun Q."/>
        </authorList>
    </citation>
    <scope>NUCLEOTIDE SEQUENCE</scope>
    <source>
        <strain evidence="1">NSJ-12</strain>
    </source>
</reference>
<dbReference type="PANTHER" id="PTHR35861">
    <property type="match status" value="1"/>
</dbReference>
<dbReference type="RefSeq" id="WP_249334051.1">
    <property type="nucleotide sequence ID" value="NZ_JACRSY010000041.1"/>
</dbReference>
<evidence type="ECO:0000313" key="1">
    <source>
        <dbReference type="EMBL" id="MBC8581229.1"/>
    </source>
</evidence>
<proteinExistence type="predicted"/>
<dbReference type="PANTHER" id="PTHR35861:SF2">
    <property type="entry name" value="FELS-2 PROPHAGE PROTEIN"/>
    <property type="match status" value="1"/>
</dbReference>